<organism evidence="3">
    <name type="scientific">marine sediment metagenome</name>
    <dbReference type="NCBI Taxonomy" id="412755"/>
    <lineage>
        <taxon>unclassified sequences</taxon>
        <taxon>metagenomes</taxon>
        <taxon>ecological metagenomes</taxon>
    </lineage>
</organism>
<evidence type="ECO:0000313" key="3">
    <source>
        <dbReference type="EMBL" id="GAI39934.1"/>
    </source>
</evidence>
<feature type="non-terminal residue" evidence="3">
    <location>
        <position position="212"/>
    </location>
</feature>
<dbReference type="EMBL" id="BARV01027670">
    <property type="protein sequence ID" value="GAI39934.1"/>
    <property type="molecule type" value="Genomic_DNA"/>
</dbReference>
<evidence type="ECO:0000256" key="1">
    <source>
        <dbReference type="SAM" id="Phobius"/>
    </source>
</evidence>
<accession>X1Q9I2</accession>
<keyword evidence="1" id="KW-0812">Transmembrane</keyword>
<dbReference type="InterPro" id="IPR025746">
    <property type="entry name" value="PilX_N_dom"/>
</dbReference>
<protein>
    <recommendedName>
        <fullName evidence="2">Type 4 fimbrial biogenesis protein PilX N-terminal domain-containing protein</fullName>
    </recommendedName>
</protein>
<dbReference type="Pfam" id="PF14341">
    <property type="entry name" value="PilX_N"/>
    <property type="match status" value="1"/>
</dbReference>
<feature type="domain" description="Type 4 fimbrial biogenesis protein PilX N-terminal" evidence="2">
    <location>
        <begin position="27"/>
        <end position="76"/>
    </location>
</feature>
<keyword evidence="1" id="KW-1133">Transmembrane helix</keyword>
<feature type="transmembrane region" description="Helical" evidence="1">
    <location>
        <begin position="29"/>
        <end position="49"/>
    </location>
</feature>
<name>X1Q9I2_9ZZZZ</name>
<comment type="caution">
    <text evidence="3">The sequence shown here is derived from an EMBL/GenBank/DDBJ whole genome shotgun (WGS) entry which is preliminary data.</text>
</comment>
<sequence>MKVKVVIILIKKNIKNDKIKNLLSNQKGMALLTTLIFVFILVTFGVALLTMTSNDIKLSALQRDSTEAFYIAEAGIDKALWYLNTPEDNGGEGLDWRTNEYQESYPAVSTNYYQVTVENTAEQDIIKITSRGVVSDGNKVYGSRKIEVKAKKAISPSPGLFYNYTIVTEGDLTFEKSIQIDGDVHSNGNISLVSGDPDITGEATASGASNQL</sequence>
<dbReference type="AlphaFoldDB" id="X1Q9I2"/>
<gene>
    <name evidence="3" type="ORF">S06H3_44487</name>
</gene>
<proteinExistence type="predicted"/>
<keyword evidence="1" id="KW-0472">Membrane</keyword>
<evidence type="ECO:0000259" key="2">
    <source>
        <dbReference type="Pfam" id="PF14341"/>
    </source>
</evidence>
<reference evidence="3" key="1">
    <citation type="journal article" date="2014" name="Front. Microbiol.">
        <title>High frequency of phylogenetically diverse reductive dehalogenase-homologous genes in deep subseafloor sedimentary metagenomes.</title>
        <authorList>
            <person name="Kawai M."/>
            <person name="Futagami T."/>
            <person name="Toyoda A."/>
            <person name="Takaki Y."/>
            <person name="Nishi S."/>
            <person name="Hori S."/>
            <person name="Arai W."/>
            <person name="Tsubouchi T."/>
            <person name="Morono Y."/>
            <person name="Uchiyama I."/>
            <person name="Ito T."/>
            <person name="Fujiyama A."/>
            <person name="Inagaki F."/>
            <person name="Takami H."/>
        </authorList>
    </citation>
    <scope>NUCLEOTIDE SEQUENCE</scope>
    <source>
        <strain evidence="3">Expedition CK06-06</strain>
    </source>
</reference>